<accession>A0A7W9CWT2</accession>
<sequence>MSEGLGEAATLGADKGYDAEEFVERLKARKIVPHVAINGTVSKTGKVRKTAVPPEVAQSAGYAVSLRCRKRIEEIFGWIKTTAGLAQLKLRGLDKVKATFTFALAASPRSAQIPRQIG</sequence>
<keyword evidence="3" id="KW-1185">Reference proteome</keyword>
<dbReference type="GO" id="GO:0006313">
    <property type="term" value="P:DNA transposition"/>
    <property type="evidence" value="ECO:0007669"/>
    <property type="project" value="InterPro"/>
</dbReference>
<dbReference type="Proteomes" id="UP000528824">
    <property type="component" value="Unassembled WGS sequence"/>
</dbReference>
<dbReference type="InterPro" id="IPR002559">
    <property type="entry name" value="Transposase_11"/>
</dbReference>
<evidence type="ECO:0000313" key="2">
    <source>
        <dbReference type="EMBL" id="MBB5562738.1"/>
    </source>
</evidence>
<evidence type="ECO:0000313" key="3">
    <source>
        <dbReference type="Proteomes" id="UP000528824"/>
    </source>
</evidence>
<proteinExistence type="predicted"/>
<organism evidence="2 3">
    <name type="scientific">Rhizobium lentis</name>
    <dbReference type="NCBI Taxonomy" id="1138194"/>
    <lineage>
        <taxon>Bacteria</taxon>
        <taxon>Pseudomonadati</taxon>
        <taxon>Pseudomonadota</taxon>
        <taxon>Alphaproteobacteria</taxon>
        <taxon>Hyphomicrobiales</taxon>
        <taxon>Rhizobiaceae</taxon>
        <taxon>Rhizobium/Agrobacterium group</taxon>
        <taxon>Rhizobium</taxon>
    </lineage>
</organism>
<name>A0A7W9CWT2_9HYPH</name>
<dbReference type="AlphaFoldDB" id="A0A7W9CWT2"/>
<dbReference type="Pfam" id="PF01609">
    <property type="entry name" value="DDE_Tnp_1"/>
    <property type="match status" value="1"/>
</dbReference>
<comment type="caution">
    <text evidence="2">The sequence shown here is derived from an EMBL/GenBank/DDBJ whole genome shotgun (WGS) entry which is preliminary data.</text>
</comment>
<gene>
    <name evidence="2" type="ORF">GGI59_004427</name>
</gene>
<evidence type="ECO:0000259" key="1">
    <source>
        <dbReference type="Pfam" id="PF01609"/>
    </source>
</evidence>
<reference evidence="2 3" key="1">
    <citation type="submission" date="2020-08" db="EMBL/GenBank/DDBJ databases">
        <title>Genomic Encyclopedia of Type Strains, Phase IV (KMG-V): Genome sequencing to study the core and pangenomes of soil and plant-associated prokaryotes.</title>
        <authorList>
            <person name="Whitman W."/>
        </authorList>
    </citation>
    <scope>NUCLEOTIDE SEQUENCE [LARGE SCALE GENOMIC DNA]</scope>
    <source>
        <strain evidence="2 3">SEMIA 4034</strain>
    </source>
</reference>
<dbReference type="GO" id="GO:0004803">
    <property type="term" value="F:transposase activity"/>
    <property type="evidence" value="ECO:0007669"/>
    <property type="project" value="InterPro"/>
</dbReference>
<dbReference type="GO" id="GO:0003677">
    <property type="term" value="F:DNA binding"/>
    <property type="evidence" value="ECO:0007669"/>
    <property type="project" value="InterPro"/>
</dbReference>
<feature type="domain" description="Transposase IS4-like" evidence="1">
    <location>
        <begin position="11"/>
        <end position="106"/>
    </location>
</feature>
<protein>
    <submittedName>
        <fullName evidence="2">IS5 family transposase</fullName>
    </submittedName>
</protein>
<dbReference type="EMBL" id="JACHBC010000009">
    <property type="protein sequence ID" value="MBB5562738.1"/>
    <property type="molecule type" value="Genomic_DNA"/>
</dbReference>